<feature type="domain" description="Helix-turn-helix" evidence="2">
    <location>
        <begin position="33"/>
        <end position="86"/>
    </location>
</feature>
<dbReference type="AlphaFoldDB" id="A0A3S2V490"/>
<dbReference type="InterPro" id="IPR041657">
    <property type="entry name" value="HTH_17"/>
</dbReference>
<name>A0A3S2V490_9HYPH</name>
<keyword evidence="3" id="KW-0238">DNA-binding</keyword>
<dbReference type="Proteomes" id="UP000286997">
    <property type="component" value="Unassembled WGS sequence"/>
</dbReference>
<proteinExistence type="predicted"/>
<dbReference type="InterPro" id="IPR009061">
    <property type="entry name" value="DNA-bd_dom_put_sf"/>
</dbReference>
<keyword evidence="4" id="KW-1185">Reference proteome</keyword>
<feature type="region of interest" description="Disordered" evidence="1">
    <location>
        <begin position="89"/>
        <end position="133"/>
    </location>
</feature>
<gene>
    <name evidence="3" type="ORF">EOE48_20530</name>
</gene>
<accession>A0A3S2V490</accession>
<sequence length="133" mass="14433">MRSPSCMARGRIPGRARMASICPPGPEGVALRTFAEACAELRMSAKTLRGYMRNGAIRHIAYGHGLHRRRRLFHPDDIAAFLDSQRSRDVACPSIGPRKPASSRRKSTSTTSGAVVVGFMARRDAARNGTPNG</sequence>
<dbReference type="GO" id="GO:0003677">
    <property type="term" value="F:DNA binding"/>
    <property type="evidence" value="ECO:0007669"/>
    <property type="project" value="UniProtKB-KW"/>
</dbReference>
<organism evidence="3 4">
    <name type="scientific">Methylobacterium oryzihabitans</name>
    <dbReference type="NCBI Taxonomy" id="2499852"/>
    <lineage>
        <taxon>Bacteria</taxon>
        <taxon>Pseudomonadati</taxon>
        <taxon>Pseudomonadota</taxon>
        <taxon>Alphaproteobacteria</taxon>
        <taxon>Hyphomicrobiales</taxon>
        <taxon>Methylobacteriaceae</taxon>
        <taxon>Methylobacterium</taxon>
    </lineage>
</organism>
<protein>
    <submittedName>
        <fullName evidence="3">DNA-binding protein</fullName>
    </submittedName>
</protein>
<evidence type="ECO:0000259" key="2">
    <source>
        <dbReference type="Pfam" id="PF12728"/>
    </source>
</evidence>
<evidence type="ECO:0000313" key="3">
    <source>
        <dbReference type="EMBL" id="RVU15198.1"/>
    </source>
</evidence>
<dbReference type="SUPFAM" id="SSF46955">
    <property type="entry name" value="Putative DNA-binding domain"/>
    <property type="match status" value="1"/>
</dbReference>
<dbReference type="Pfam" id="PF12728">
    <property type="entry name" value="HTH_17"/>
    <property type="match status" value="1"/>
</dbReference>
<dbReference type="EMBL" id="SACP01000023">
    <property type="protein sequence ID" value="RVU15198.1"/>
    <property type="molecule type" value="Genomic_DNA"/>
</dbReference>
<comment type="caution">
    <text evidence="3">The sequence shown here is derived from an EMBL/GenBank/DDBJ whole genome shotgun (WGS) entry which is preliminary data.</text>
</comment>
<reference evidence="3 4" key="1">
    <citation type="submission" date="2019-01" db="EMBL/GenBank/DDBJ databases">
        <authorList>
            <person name="Chen W.-M."/>
        </authorList>
    </citation>
    <scope>NUCLEOTIDE SEQUENCE [LARGE SCALE GENOMIC DNA]</scope>
    <source>
        <strain evidence="3 4">TER-1</strain>
    </source>
</reference>
<evidence type="ECO:0000256" key="1">
    <source>
        <dbReference type="SAM" id="MobiDB-lite"/>
    </source>
</evidence>
<dbReference type="OrthoDB" id="8021366at2"/>
<evidence type="ECO:0000313" key="4">
    <source>
        <dbReference type="Proteomes" id="UP000286997"/>
    </source>
</evidence>